<organism evidence="2 3">
    <name type="scientific">Acinetobacter towneri</name>
    <dbReference type="NCBI Taxonomy" id="202956"/>
    <lineage>
        <taxon>Bacteria</taxon>
        <taxon>Pseudomonadati</taxon>
        <taxon>Pseudomonadota</taxon>
        <taxon>Gammaproteobacteria</taxon>
        <taxon>Moraxellales</taxon>
        <taxon>Moraxellaceae</taxon>
        <taxon>Acinetobacter</taxon>
    </lineage>
</organism>
<name>A0AAP9GTI8_9GAMM</name>
<dbReference type="EMBL" id="CP046045">
    <property type="protein sequence ID" value="QGM26605.1"/>
    <property type="molecule type" value="Genomic_DNA"/>
</dbReference>
<reference evidence="3" key="1">
    <citation type="submission" date="2019-11" db="EMBL/GenBank/DDBJ databases">
        <title>Escherichia coli 1916D6.</title>
        <authorList>
            <person name="Yao H."/>
            <person name="Du X."/>
            <person name="Yu R."/>
            <person name="Li A."/>
        </authorList>
    </citation>
    <scope>NUCLEOTIDE SEQUENCE [LARGE SCALE GENOMIC DNA]</scope>
    <source>
        <strain evidence="3">19110F47</strain>
    </source>
</reference>
<evidence type="ECO:0000313" key="2">
    <source>
        <dbReference type="EMBL" id="QGM26605.1"/>
    </source>
</evidence>
<accession>A0AAP9GTI8</accession>
<keyword evidence="1" id="KW-0732">Signal</keyword>
<evidence type="ECO:0000256" key="1">
    <source>
        <dbReference type="SAM" id="SignalP"/>
    </source>
</evidence>
<feature type="chain" id="PRO_5042846233" evidence="1">
    <location>
        <begin position="24"/>
        <end position="185"/>
    </location>
</feature>
<dbReference type="AlphaFoldDB" id="A0AAP9GTI8"/>
<protein>
    <submittedName>
        <fullName evidence="2">Uncharacterized protein</fullName>
    </submittedName>
</protein>
<sequence length="185" mass="20934">MKFIKIYPLLLILGCPWSMMVHADDAVTLPTLHVLAEPELRTETGIVPYQNDEKNLRALQHQVIRNSREAQNFMIDSYVVANLEIQPLQAQPDLNSLSPFLQQYVLSIAQGLQSSDPTQGLYIMLQPFGINRSNSMQHIDRSNSNSMQPIDRDMHIQLDLKNVSIGTIEPSINNFSVPELPTPKK</sequence>
<proteinExistence type="predicted"/>
<dbReference type="Proteomes" id="UP000405075">
    <property type="component" value="Chromosome"/>
</dbReference>
<feature type="signal peptide" evidence="1">
    <location>
        <begin position="1"/>
        <end position="23"/>
    </location>
</feature>
<gene>
    <name evidence="2" type="ORF">GJD93_02355</name>
</gene>
<evidence type="ECO:0000313" key="3">
    <source>
        <dbReference type="Proteomes" id="UP000405075"/>
    </source>
</evidence>